<dbReference type="PANTHER" id="PTHR14226">
    <property type="entry name" value="NEUROPATHY TARGET ESTERASE/SWISS CHEESE D.MELANOGASTER"/>
    <property type="match status" value="1"/>
</dbReference>
<keyword evidence="2 4" id="KW-0442">Lipid degradation</keyword>
<sequence>MFIDTISLSLGGGAARGVFHLGVLQKLDELDIKIKAISGSSIGAFVGVCYGGGMKPKEILKIIQTKEFKKAFKPNLSLKSLIKIDETSDIVQQLLPCEKLEDLNIPTYVTCVDLLEGKVVYFDSGDTLKTVLGSCALVPFFQAVEYGKYVLVDGGFVDNLPIIPLKKYKLPICGVDLHPSYKITKTGVSRNLSRALSLCLAQNTILTKKECNIFITNNKLSDYSLFTFRNYDEMFDLGYKSVDIKMFQN</sequence>
<dbReference type="GO" id="GO:0016042">
    <property type="term" value="P:lipid catabolic process"/>
    <property type="evidence" value="ECO:0007669"/>
    <property type="project" value="UniProtKB-UniRule"/>
</dbReference>
<keyword evidence="7" id="KW-1185">Reference proteome</keyword>
<dbReference type="Gene3D" id="3.40.1090.10">
    <property type="entry name" value="Cytosolic phospholipase A2 catalytic domain"/>
    <property type="match status" value="2"/>
</dbReference>
<dbReference type="SUPFAM" id="SSF52151">
    <property type="entry name" value="FabD/lysophospholipase-like"/>
    <property type="match status" value="1"/>
</dbReference>
<dbReference type="InterPro" id="IPR016035">
    <property type="entry name" value="Acyl_Trfase/lysoPLipase"/>
</dbReference>
<organism evidence="6 7">
    <name type="scientific">Campylobacter blaseri</name>
    <dbReference type="NCBI Taxonomy" id="2042961"/>
    <lineage>
        <taxon>Bacteria</taxon>
        <taxon>Pseudomonadati</taxon>
        <taxon>Campylobacterota</taxon>
        <taxon>Epsilonproteobacteria</taxon>
        <taxon>Campylobacterales</taxon>
        <taxon>Campylobacteraceae</taxon>
        <taxon>Campylobacter</taxon>
    </lineage>
</organism>
<reference evidence="7" key="1">
    <citation type="submission" date="2017-10" db="EMBL/GenBank/DDBJ databases">
        <title>Campylobacter species from seals.</title>
        <authorList>
            <person name="Gilbert M.J."/>
            <person name="Zomer A.L."/>
            <person name="Timmerman A.J."/>
            <person name="Duim B."/>
            <person name="Wagenaar J.A."/>
        </authorList>
    </citation>
    <scope>NUCLEOTIDE SEQUENCE [LARGE SCALE GENOMIC DNA]</scope>
    <source>
        <strain evidence="7">17S00004-5</strain>
    </source>
</reference>
<dbReference type="AlphaFoldDB" id="A0A2P8QZ68"/>
<feature type="active site" description="Nucleophile" evidence="4">
    <location>
        <position position="41"/>
    </location>
</feature>
<dbReference type="PANTHER" id="PTHR14226:SF78">
    <property type="entry name" value="SLR0060 PROTEIN"/>
    <property type="match status" value="1"/>
</dbReference>
<name>A0A2P8QZ68_9BACT</name>
<feature type="short sequence motif" description="DGA/G" evidence="4">
    <location>
        <begin position="153"/>
        <end position="155"/>
    </location>
</feature>
<evidence type="ECO:0000256" key="4">
    <source>
        <dbReference type="PROSITE-ProRule" id="PRU01161"/>
    </source>
</evidence>
<dbReference type="InterPro" id="IPR002641">
    <property type="entry name" value="PNPLA_dom"/>
</dbReference>
<evidence type="ECO:0000256" key="2">
    <source>
        <dbReference type="ARBA" id="ARBA00022963"/>
    </source>
</evidence>
<evidence type="ECO:0000259" key="5">
    <source>
        <dbReference type="PROSITE" id="PS51635"/>
    </source>
</evidence>
<feature type="domain" description="PNPLA" evidence="5">
    <location>
        <begin position="8"/>
        <end position="166"/>
    </location>
</feature>
<evidence type="ECO:0000313" key="6">
    <source>
        <dbReference type="EMBL" id="PSM51543.1"/>
    </source>
</evidence>
<dbReference type="Proteomes" id="UP000240535">
    <property type="component" value="Unassembled WGS sequence"/>
</dbReference>
<comment type="caution">
    <text evidence="4">Lacks conserved residue(s) required for the propagation of feature annotation.</text>
</comment>
<dbReference type="GO" id="GO:0016787">
    <property type="term" value="F:hydrolase activity"/>
    <property type="evidence" value="ECO:0007669"/>
    <property type="project" value="UniProtKB-UniRule"/>
</dbReference>
<evidence type="ECO:0000256" key="1">
    <source>
        <dbReference type="ARBA" id="ARBA00022801"/>
    </source>
</evidence>
<dbReference type="EMBL" id="PDHH01000006">
    <property type="protein sequence ID" value="PSM51543.1"/>
    <property type="molecule type" value="Genomic_DNA"/>
</dbReference>
<comment type="caution">
    <text evidence="6">The sequence shown here is derived from an EMBL/GenBank/DDBJ whole genome shotgun (WGS) entry which is preliminary data.</text>
</comment>
<dbReference type="Pfam" id="PF01734">
    <property type="entry name" value="Patatin"/>
    <property type="match status" value="1"/>
</dbReference>
<gene>
    <name evidence="6" type="ORF">CQ405_07035</name>
</gene>
<keyword evidence="3 4" id="KW-0443">Lipid metabolism</keyword>
<evidence type="ECO:0000313" key="7">
    <source>
        <dbReference type="Proteomes" id="UP000240535"/>
    </source>
</evidence>
<evidence type="ECO:0000256" key="3">
    <source>
        <dbReference type="ARBA" id="ARBA00023098"/>
    </source>
</evidence>
<accession>A0A2P8QZ68</accession>
<feature type="active site" description="Proton acceptor" evidence="4">
    <location>
        <position position="153"/>
    </location>
</feature>
<keyword evidence="1 4" id="KW-0378">Hydrolase</keyword>
<protein>
    <recommendedName>
        <fullName evidence="5">PNPLA domain-containing protein</fullName>
    </recommendedName>
</protein>
<dbReference type="OrthoDB" id="5290098at2"/>
<dbReference type="InterPro" id="IPR050301">
    <property type="entry name" value="NTE"/>
</dbReference>
<dbReference type="RefSeq" id="WP_106872108.1">
    <property type="nucleotide sequence ID" value="NZ_CP053841.1"/>
</dbReference>
<proteinExistence type="predicted"/>
<feature type="short sequence motif" description="GXSXG" evidence="4">
    <location>
        <begin position="39"/>
        <end position="43"/>
    </location>
</feature>
<dbReference type="PROSITE" id="PS51635">
    <property type="entry name" value="PNPLA"/>
    <property type="match status" value="1"/>
</dbReference>